<dbReference type="SMART" id="SM00228">
    <property type="entry name" value="PDZ"/>
    <property type="match status" value="1"/>
</dbReference>
<dbReference type="STRING" id="445710.ATSB10_14870"/>
<evidence type="ECO:0000313" key="2">
    <source>
        <dbReference type="EMBL" id="AND68941.1"/>
    </source>
</evidence>
<accession>A0A160MZQ1</accession>
<dbReference type="KEGG" id="dtx:ATSB10_14870"/>
<dbReference type="InterPro" id="IPR001478">
    <property type="entry name" value="PDZ"/>
</dbReference>
<dbReference type="InterPro" id="IPR040756">
    <property type="entry name" value="Peptidase_M61_N"/>
</dbReference>
<dbReference type="Proteomes" id="UP000077255">
    <property type="component" value="Chromosome"/>
</dbReference>
<evidence type="ECO:0000313" key="3">
    <source>
        <dbReference type="Proteomes" id="UP000077255"/>
    </source>
</evidence>
<reference evidence="2 3" key="1">
    <citation type="submission" date="2016-02" db="EMBL/GenBank/DDBJ databases">
        <title>Complete genome sequencing and analysis of ATSB10, Dyella thiooxydans isolated from rhizosphere soil of sunflower (Helianthus annuus L.).</title>
        <authorList>
            <person name="Lee Y."/>
            <person name="Hwangbo K."/>
            <person name="Chung H."/>
            <person name="Yoo J."/>
            <person name="Kim K.Y."/>
            <person name="Sa T.M."/>
            <person name="Um Y."/>
            <person name="Madhaiyan M."/>
        </authorList>
    </citation>
    <scope>NUCLEOTIDE SEQUENCE [LARGE SCALE GENOMIC DNA]</scope>
    <source>
        <strain evidence="2 3">ATSB10</strain>
    </source>
</reference>
<dbReference type="PATRIC" id="fig|445710.3.peg.1481"/>
<dbReference type="EMBL" id="CP014841">
    <property type="protein sequence ID" value="AND68941.1"/>
    <property type="molecule type" value="Genomic_DNA"/>
</dbReference>
<evidence type="ECO:0000259" key="1">
    <source>
        <dbReference type="SMART" id="SM00228"/>
    </source>
</evidence>
<dbReference type="InterPro" id="IPR007963">
    <property type="entry name" value="Peptidase_M61_catalytic"/>
</dbReference>
<dbReference type="Pfam" id="PF05299">
    <property type="entry name" value="Peptidase_M61"/>
    <property type="match status" value="1"/>
</dbReference>
<feature type="domain" description="PDZ" evidence="1">
    <location>
        <begin position="515"/>
        <end position="582"/>
    </location>
</feature>
<dbReference type="InterPro" id="IPR024191">
    <property type="entry name" value="Peptidase_M61"/>
</dbReference>
<dbReference type="SUPFAM" id="SSF50156">
    <property type="entry name" value="PDZ domain-like"/>
    <property type="match status" value="1"/>
</dbReference>
<organism evidence="2 3">
    <name type="scientific">Dyella thiooxydans</name>
    <dbReference type="NCBI Taxonomy" id="445710"/>
    <lineage>
        <taxon>Bacteria</taxon>
        <taxon>Pseudomonadati</taxon>
        <taxon>Pseudomonadota</taxon>
        <taxon>Gammaproteobacteria</taxon>
        <taxon>Lysobacterales</taxon>
        <taxon>Rhodanobacteraceae</taxon>
        <taxon>Dyella</taxon>
    </lineage>
</organism>
<proteinExistence type="predicted"/>
<keyword evidence="3" id="KW-1185">Reference proteome</keyword>
<dbReference type="AlphaFoldDB" id="A0A160MZQ1"/>
<dbReference type="Gene3D" id="2.60.40.3650">
    <property type="match status" value="1"/>
</dbReference>
<dbReference type="InterPro" id="IPR027268">
    <property type="entry name" value="Peptidase_M4/M1_CTD_sf"/>
</dbReference>
<name>A0A160MZQ1_9GAMM</name>
<sequence>MVCAAQASTPDAPKDSPYPGMLAITMDLRDAPRRIYRMHETIPVTPGPLTLYYPKWPLPDHAPDGGIANIAGLIVTANGKQLPWRRDVVDMYTFHLDVPQGADRIELSFQYLSPGPGVWYGYEVWSTPHLADLDPTQVAFYPGGYYARAIPIRPTVVLPSGWQFASAMEVASRSGDTVHFKPMSFNNFIDSPLIAGEYFRRVDLSPGDKVPVHLNIVGDSAMSVQISDAQVAAYRRMVKQLYALFHAHHYDHYDLLLTVSDHVAGTGLEHHQSSFEMTGADFLTDPDAFIASATLIPHEFTHSWNGKFRRPADMWTPAFNTPQPADMVWSYEGLTEYWSAVLAVRSGLLTPAQFRDSLASVAAKMAHRTGRAWRPLQDTATSAQLLYFNGDYWGNYRRGTDFYPEGELLWLDVDTRIRQLSHNRRSLDDFARLFYSMDNGSYVTRTYTFDDLVGALNQVQPFDWAGFLRQRLDATGQALPEHGIERGGWKLVYTDTPSDYDQAVSKAEHRVDLAYSIGATMSDEGEVSDVQWDGPAYAAGLVPGMKIVAVDGEHFTGDALKDAIRRAKGGHAPITLTVSYLDTYRTLAINYYDGLKYPHLVRDGSTPDYLSDIAKAARG</sequence>
<dbReference type="PIRSF" id="PIRSF016493">
    <property type="entry name" value="Glycyl_aminpptds"/>
    <property type="match status" value="1"/>
</dbReference>
<dbReference type="Gene3D" id="1.10.390.10">
    <property type="entry name" value="Neutral Protease Domain 2"/>
    <property type="match status" value="1"/>
</dbReference>
<dbReference type="Pfam" id="PF17899">
    <property type="entry name" value="Peptidase_M61_N"/>
    <property type="match status" value="1"/>
</dbReference>
<gene>
    <name evidence="2" type="ORF">ATSB10_14870</name>
</gene>
<protein>
    <recommendedName>
        <fullName evidence="1">PDZ domain-containing protein</fullName>
    </recommendedName>
</protein>
<dbReference type="InterPro" id="IPR036034">
    <property type="entry name" value="PDZ_sf"/>
</dbReference>
<dbReference type="Gene3D" id="2.30.42.10">
    <property type="match status" value="1"/>
</dbReference>